<dbReference type="Gene3D" id="3.40.50.2300">
    <property type="match status" value="1"/>
</dbReference>
<dbReference type="InterPro" id="IPR050595">
    <property type="entry name" value="Bact_response_regulator"/>
</dbReference>
<dbReference type="PANTHER" id="PTHR44591:SF3">
    <property type="entry name" value="RESPONSE REGULATORY DOMAIN-CONTAINING PROTEIN"/>
    <property type="match status" value="1"/>
</dbReference>
<accession>T0ZTN3</accession>
<feature type="domain" description="Response regulatory" evidence="2">
    <location>
        <begin position="8"/>
        <end position="124"/>
    </location>
</feature>
<reference evidence="3" key="1">
    <citation type="submission" date="2013-08" db="EMBL/GenBank/DDBJ databases">
        <authorList>
            <person name="Mendez C."/>
            <person name="Richter M."/>
            <person name="Ferrer M."/>
            <person name="Sanchez J."/>
        </authorList>
    </citation>
    <scope>NUCLEOTIDE SEQUENCE</scope>
</reference>
<evidence type="ECO:0000259" key="2">
    <source>
        <dbReference type="PROSITE" id="PS50110"/>
    </source>
</evidence>
<name>T0ZTN3_9ZZZZ</name>
<evidence type="ECO:0000256" key="1">
    <source>
        <dbReference type="ARBA" id="ARBA00022553"/>
    </source>
</evidence>
<dbReference type="PANTHER" id="PTHR44591">
    <property type="entry name" value="STRESS RESPONSE REGULATOR PROTEIN 1"/>
    <property type="match status" value="1"/>
</dbReference>
<gene>
    <name evidence="3" type="ORF">B1B_17563</name>
</gene>
<keyword evidence="1" id="KW-0597">Phosphoprotein</keyword>
<dbReference type="SMART" id="SM00448">
    <property type="entry name" value="REC"/>
    <property type="match status" value="1"/>
</dbReference>
<dbReference type="EMBL" id="AUZY01011733">
    <property type="protein sequence ID" value="EQD33210.1"/>
    <property type="molecule type" value="Genomic_DNA"/>
</dbReference>
<organism evidence="3">
    <name type="scientific">mine drainage metagenome</name>
    <dbReference type="NCBI Taxonomy" id="410659"/>
    <lineage>
        <taxon>unclassified sequences</taxon>
        <taxon>metagenomes</taxon>
        <taxon>ecological metagenomes</taxon>
    </lineage>
</organism>
<protein>
    <submittedName>
        <fullName evidence="3">Signal transduction response regulator, receiver region domain protein</fullName>
    </submittedName>
</protein>
<dbReference type="InterPro" id="IPR001789">
    <property type="entry name" value="Sig_transdc_resp-reg_receiver"/>
</dbReference>
<comment type="caution">
    <text evidence="3">The sequence shown here is derived from an EMBL/GenBank/DDBJ whole genome shotgun (WGS) entry which is preliminary data.</text>
</comment>
<dbReference type="AlphaFoldDB" id="T0ZTN3"/>
<dbReference type="SUPFAM" id="SSF52172">
    <property type="entry name" value="CheY-like"/>
    <property type="match status" value="1"/>
</dbReference>
<sequence>MSERQAPAILVVEDAPRNLALIQAILARRPYRVAFATTLAEARSQVSDSNPDLILLDIRLPDGNGLDLVRELRADPAHQGIKVLAVSASVLPADRAAVVAAGCDSFIAKPLHPAELLAEIEMHLESG</sequence>
<reference evidence="3" key="2">
    <citation type="journal article" date="2014" name="ISME J.">
        <title>Microbial stratification in low pH oxic and suboxic macroscopic growths along an acid mine drainage.</title>
        <authorList>
            <person name="Mendez-Garcia C."/>
            <person name="Mesa V."/>
            <person name="Sprenger R.R."/>
            <person name="Richter M."/>
            <person name="Diez M.S."/>
            <person name="Solano J."/>
            <person name="Bargiela R."/>
            <person name="Golyshina O.V."/>
            <person name="Manteca A."/>
            <person name="Ramos J.L."/>
            <person name="Gallego J.R."/>
            <person name="Llorente I."/>
            <person name="Martins Dos Santos V.A."/>
            <person name="Jensen O.N."/>
            <person name="Pelaez A.I."/>
            <person name="Sanchez J."/>
            <person name="Ferrer M."/>
        </authorList>
    </citation>
    <scope>NUCLEOTIDE SEQUENCE</scope>
</reference>
<dbReference type="GO" id="GO:0000160">
    <property type="term" value="P:phosphorelay signal transduction system"/>
    <property type="evidence" value="ECO:0007669"/>
    <property type="project" value="InterPro"/>
</dbReference>
<evidence type="ECO:0000313" key="3">
    <source>
        <dbReference type="EMBL" id="EQD33210.1"/>
    </source>
</evidence>
<dbReference type="PROSITE" id="PS50110">
    <property type="entry name" value="RESPONSE_REGULATORY"/>
    <property type="match status" value="1"/>
</dbReference>
<dbReference type="InterPro" id="IPR011006">
    <property type="entry name" value="CheY-like_superfamily"/>
</dbReference>
<proteinExistence type="predicted"/>
<dbReference type="Pfam" id="PF00072">
    <property type="entry name" value="Response_reg"/>
    <property type="match status" value="1"/>
</dbReference>